<protein>
    <recommendedName>
        <fullName evidence="3">Transposase IS116/IS110/IS902 C-terminal domain-containing protein</fullName>
    </recommendedName>
</protein>
<dbReference type="InterPro" id="IPR003346">
    <property type="entry name" value="Transposase_20"/>
</dbReference>
<evidence type="ECO:0000259" key="3">
    <source>
        <dbReference type="Pfam" id="PF02371"/>
    </source>
</evidence>
<dbReference type="GO" id="GO:0004803">
    <property type="term" value="F:transposase activity"/>
    <property type="evidence" value="ECO:0007669"/>
    <property type="project" value="InterPro"/>
</dbReference>
<organism evidence="4">
    <name type="scientific">marine sediment metagenome</name>
    <dbReference type="NCBI Taxonomy" id="412755"/>
    <lineage>
        <taxon>unclassified sequences</taxon>
        <taxon>metagenomes</taxon>
        <taxon>ecological metagenomes</taxon>
    </lineage>
</organism>
<dbReference type="PANTHER" id="PTHR33055">
    <property type="entry name" value="TRANSPOSASE FOR INSERTION SEQUENCE ELEMENT IS1111A"/>
    <property type="match status" value="1"/>
</dbReference>
<feature type="coiled-coil region" evidence="1">
    <location>
        <begin position="54"/>
        <end position="88"/>
    </location>
</feature>
<name>A0A0F8XD30_9ZZZZ</name>
<evidence type="ECO:0000256" key="2">
    <source>
        <dbReference type="SAM" id="MobiDB-lite"/>
    </source>
</evidence>
<keyword evidence="1" id="KW-0175">Coiled coil</keyword>
<accession>A0A0F8XD30</accession>
<feature type="region of interest" description="Disordered" evidence="2">
    <location>
        <begin position="140"/>
        <end position="159"/>
    </location>
</feature>
<dbReference type="InterPro" id="IPR047650">
    <property type="entry name" value="Transpos_IS110"/>
</dbReference>
<gene>
    <name evidence="4" type="ORF">LCGC14_2961030</name>
</gene>
<proteinExistence type="predicted"/>
<reference evidence="4" key="1">
    <citation type="journal article" date="2015" name="Nature">
        <title>Complex archaea that bridge the gap between prokaryotes and eukaryotes.</title>
        <authorList>
            <person name="Spang A."/>
            <person name="Saw J.H."/>
            <person name="Jorgensen S.L."/>
            <person name="Zaremba-Niedzwiedzka K."/>
            <person name="Martijn J."/>
            <person name="Lind A.E."/>
            <person name="van Eijk R."/>
            <person name="Schleper C."/>
            <person name="Guy L."/>
            <person name="Ettema T.J."/>
        </authorList>
    </citation>
    <scope>NUCLEOTIDE SEQUENCE</scope>
</reference>
<comment type="caution">
    <text evidence="4">The sequence shown here is derived from an EMBL/GenBank/DDBJ whole genome shotgun (WGS) entry which is preliminary data.</text>
</comment>
<sequence length="159" mass="17805">MLFVRVRLNVGQKLTALKAQVQMLLKRNKVVKPKDVGNSWTLSHRRWLEGLELNAGACTALSSLLRQIERLEEEVLILDKEIKALSETDRYRPPAEALVVQIKGVGLLTAMVYLTEIGDMRRFSNRKQVGSYFGLVPSSNKSGEGSDRKGAYNTRVACT</sequence>
<dbReference type="Pfam" id="PF02371">
    <property type="entry name" value="Transposase_20"/>
    <property type="match status" value="1"/>
</dbReference>
<feature type="domain" description="Transposase IS116/IS110/IS902 C-terminal" evidence="3">
    <location>
        <begin position="98"/>
        <end position="147"/>
    </location>
</feature>
<dbReference type="AlphaFoldDB" id="A0A0F8XD30"/>
<dbReference type="GO" id="GO:0003677">
    <property type="term" value="F:DNA binding"/>
    <property type="evidence" value="ECO:0007669"/>
    <property type="project" value="InterPro"/>
</dbReference>
<evidence type="ECO:0000256" key="1">
    <source>
        <dbReference type="SAM" id="Coils"/>
    </source>
</evidence>
<evidence type="ECO:0000313" key="4">
    <source>
        <dbReference type="EMBL" id="KKK66743.1"/>
    </source>
</evidence>
<dbReference type="GO" id="GO:0006313">
    <property type="term" value="P:DNA transposition"/>
    <property type="evidence" value="ECO:0007669"/>
    <property type="project" value="InterPro"/>
</dbReference>
<dbReference type="EMBL" id="LAZR01059936">
    <property type="protein sequence ID" value="KKK66743.1"/>
    <property type="molecule type" value="Genomic_DNA"/>
</dbReference>